<evidence type="ECO:0000256" key="4">
    <source>
        <dbReference type="RuleBase" id="RU361117"/>
    </source>
</evidence>
<evidence type="ECO:0000256" key="2">
    <source>
        <dbReference type="ARBA" id="ARBA00008770"/>
    </source>
</evidence>
<dbReference type="InterPro" id="IPR044651">
    <property type="entry name" value="OTSB-like"/>
</dbReference>
<evidence type="ECO:0000256" key="1">
    <source>
        <dbReference type="ARBA" id="ARBA00005199"/>
    </source>
</evidence>
<dbReference type="InterPro" id="IPR036412">
    <property type="entry name" value="HAD-like_sf"/>
</dbReference>
<accession>A0ABR8S7B3</accession>
<dbReference type="PANTHER" id="PTHR43768">
    <property type="entry name" value="TREHALOSE 6-PHOSPHATE PHOSPHATASE"/>
    <property type="match status" value="1"/>
</dbReference>
<dbReference type="InterPro" id="IPR006379">
    <property type="entry name" value="HAD-SF_hydro_IIB"/>
</dbReference>
<dbReference type="PANTHER" id="PTHR43768:SF3">
    <property type="entry name" value="TREHALOSE 6-PHOSPHATE PHOSPHATASE"/>
    <property type="match status" value="1"/>
</dbReference>
<comment type="similarity">
    <text evidence="2 4">Belongs to the trehalose phosphatase family.</text>
</comment>
<dbReference type="Gene3D" id="3.40.50.1000">
    <property type="entry name" value="HAD superfamily/HAD-like"/>
    <property type="match status" value="1"/>
</dbReference>
<keyword evidence="6" id="KW-1185">Reference proteome</keyword>
<dbReference type="InterPro" id="IPR023214">
    <property type="entry name" value="HAD_sf"/>
</dbReference>
<sequence length="247" mass="27691">MYEKPILSTQSALFLDFDGTLVDLAEEPCSIQVPAFLCQLLNDINEQLSGSLAIISGRQIEVLDHFLKPLKIATAGVHGIERRCSKGLIHGVKYPKYDFLFKACIKLIEAFPSLVLEQKIMSLALHFRKAPELEKLCRDVFENAIKNKPEFTLISGKYVIEIMPNGFSKGAAILDYMKEKPFMGRTPVFIGDDLTDETGFEAVHCCNGISIKVGSGQTNAQHRFNNVAEVHKWLLLNSDFLKKKDNN</sequence>
<comment type="pathway">
    <text evidence="1 4">Glycan biosynthesis; trehalose biosynthesis.</text>
</comment>
<comment type="cofactor">
    <cofactor evidence="4">
        <name>Mg(2+)</name>
        <dbReference type="ChEBI" id="CHEBI:18420"/>
    </cofactor>
</comment>
<dbReference type="GO" id="GO:0004805">
    <property type="term" value="F:trehalose-phosphatase activity"/>
    <property type="evidence" value="ECO:0007669"/>
    <property type="project" value="UniProtKB-EC"/>
</dbReference>
<dbReference type="EMBL" id="JACSQK010000001">
    <property type="protein sequence ID" value="MBD7959364.1"/>
    <property type="molecule type" value="Genomic_DNA"/>
</dbReference>
<keyword evidence="3 4" id="KW-0378">Hydrolase</keyword>
<dbReference type="Gene3D" id="3.30.70.1020">
    <property type="entry name" value="Trehalose-6-phosphate phosphatase related protein, domain 2"/>
    <property type="match status" value="1"/>
</dbReference>
<dbReference type="RefSeq" id="WP_191721755.1">
    <property type="nucleotide sequence ID" value="NZ_JACSQK010000001.1"/>
</dbReference>
<comment type="catalytic activity">
    <reaction evidence="4">
        <text>alpha,alpha-trehalose 6-phosphate + H2O = alpha,alpha-trehalose + phosphate</text>
        <dbReference type="Rhea" id="RHEA:23420"/>
        <dbReference type="ChEBI" id="CHEBI:15377"/>
        <dbReference type="ChEBI" id="CHEBI:16551"/>
        <dbReference type="ChEBI" id="CHEBI:43474"/>
        <dbReference type="ChEBI" id="CHEBI:58429"/>
        <dbReference type="EC" id="3.1.3.12"/>
    </reaction>
</comment>
<dbReference type="Proteomes" id="UP000634919">
    <property type="component" value="Unassembled WGS sequence"/>
</dbReference>
<dbReference type="SUPFAM" id="SSF56784">
    <property type="entry name" value="HAD-like"/>
    <property type="match status" value="1"/>
</dbReference>
<gene>
    <name evidence="5" type="primary">otsB</name>
    <name evidence="5" type="ORF">H9646_02635</name>
</gene>
<dbReference type="Pfam" id="PF02358">
    <property type="entry name" value="Trehalose_PPase"/>
    <property type="match status" value="1"/>
</dbReference>
<evidence type="ECO:0000313" key="5">
    <source>
        <dbReference type="EMBL" id="MBD7959364.1"/>
    </source>
</evidence>
<keyword evidence="4" id="KW-0460">Magnesium</keyword>
<protein>
    <recommendedName>
        <fullName evidence="4">Trehalose 6-phosphate phosphatase</fullName>
        <ecNumber evidence="4">3.1.3.12</ecNumber>
    </recommendedName>
</protein>
<dbReference type="NCBIfam" id="TIGR01484">
    <property type="entry name" value="HAD-SF-IIB"/>
    <property type="match status" value="1"/>
</dbReference>
<proteinExistence type="inferred from homology"/>
<comment type="caution">
    <text evidence="5">The sequence shown here is derived from an EMBL/GenBank/DDBJ whole genome shotgun (WGS) entry which is preliminary data.</text>
</comment>
<dbReference type="InterPro" id="IPR003337">
    <property type="entry name" value="Trehalose_PPase"/>
</dbReference>
<evidence type="ECO:0000313" key="6">
    <source>
        <dbReference type="Proteomes" id="UP000634919"/>
    </source>
</evidence>
<reference evidence="5 6" key="1">
    <citation type="submission" date="2020-08" db="EMBL/GenBank/DDBJ databases">
        <title>A Genomic Blueprint of the Chicken Gut Microbiome.</title>
        <authorList>
            <person name="Gilroy R."/>
            <person name="Ravi A."/>
            <person name="Getino M."/>
            <person name="Pursley I."/>
            <person name="Horton D.L."/>
            <person name="Alikhan N.-F."/>
            <person name="Baker D."/>
            <person name="Gharbi K."/>
            <person name="Hall N."/>
            <person name="Watson M."/>
            <person name="Adriaenssens E.M."/>
            <person name="Foster-Nyarko E."/>
            <person name="Jarju S."/>
            <person name="Secka A."/>
            <person name="Antonio M."/>
            <person name="Oren A."/>
            <person name="Chaudhuri R."/>
            <person name="La Ragione R.M."/>
            <person name="Hildebrand F."/>
            <person name="Pallen M.J."/>
        </authorList>
    </citation>
    <scope>NUCLEOTIDE SEQUENCE [LARGE SCALE GENOMIC DNA]</scope>
    <source>
        <strain evidence="5 6">Sa2CVA6</strain>
    </source>
</reference>
<dbReference type="NCBIfam" id="TIGR00685">
    <property type="entry name" value="T6PP"/>
    <property type="match status" value="1"/>
</dbReference>
<name>A0ABR8S7B3_9BURK</name>
<evidence type="ECO:0000256" key="3">
    <source>
        <dbReference type="ARBA" id="ARBA00022801"/>
    </source>
</evidence>
<keyword evidence="4" id="KW-0479">Metal-binding</keyword>
<dbReference type="EC" id="3.1.3.12" evidence="4"/>
<comment type="function">
    <text evidence="4">Removes the phosphate from trehalose 6-phosphate to produce free trehalose.</text>
</comment>
<organism evidence="5 6">
    <name type="scientific">Comamonas avium</name>
    <dbReference type="NCBI Taxonomy" id="2762231"/>
    <lineage>
        <taxon>Bacteria</taxon>
        <taxon>Pseudomonadati</taxon>
        <taxon>Pseudomonadota</taxon>
        <taxon>Betaproteobacteria</taxon>
        <taxon>Burkholderiales</taxon>
        <taxon>Comamonadaceae</taxon>
        <taxon>Comamonas</taxon>
    </lineage>
</organism>